<protein>
    <submittedName>
        <fullName evidence="1">Uncharacterized protein</fullName>
    </submittedName>
</protein>
<evidence type="ECO:0000313" key="1">
    <source>
        <dbReference type="EnsemblPlants" id="AVESA.00010b.r2.2CG0321770.1.CDS"/>
    </source>
</evidence>
<dbReference type="EnsemblPlants" id="AVESA.00010b.r2.2CG0321770.1">
    <property type="protein sequence ID" value="AVESA.00010b.r2.2CG0321770.1.CDS"/>
    <property type="gene ID" value="AVESA.00010b.r2.2CG0321770"/>
</dbReference>
<organism evidence="1 2">
    <name type="scientific">Avena sativa</name>
    <name type="common">Oat</name>
    <dbReference type="NCBI Taxonomy" id="4498"/>
    <lineage>
        <taxon>Eukaryota</taxon>
        <taxon>Viridiplantae</taxon>
        <taxon>Streptophyta</taxon>
        <taxon>Embryophyta</taxon>
        <taxon>Tracheophyta</taxon>
        <taxon>Spermatophyta</taxon>
        <taxon>Magnoliopsida</taxon>
        <taxon>Liliopsida</taxon>
        <taxon>Poales</taxon>
        <taxon>Poaceae</taxon>
        <taxon>BOP clade</taxon>
        <taxon>Pooideae</taxon>
        <taxon>Poodae</taxon>
        <taxon>Poeae</taxon>
        <taxon>Poeae Chloroplast Group 1 (Aveneae type)</taxon>
        <taxon>Aveninae</taxon>
        <taxon>Avena</taxon>
    </lineage>
</organism>
<evidence type="ECO:0000313" key="2">
    <source>
        <dbReference type="Proteomes" id="UP001732700"/>
    </source>
</evidence>
<proteinExistence type="predicted"/>
<dbReference type="Proteomes" id="UP001732700">
    <property type="component" value="Chromosome 2C"/>
</dbReference>
<reference evidence="1" key="2">
    <citation type="submission" date="2025-09" db="UniProtKB">
        <authorList>
            <consortium name="EnsemblPlants"/>
        </authorList>
    </citation>
    <scope>IDENTIFICATION</scope>
</reference>
<name>A0ACD5UWN5_AVESA</name>
<accession>A0ACD5UWN5</accession>
<sequence length="275" mass="31399">MLEIYEKLLKQVGNRARFLSGVLSGDINCINREKNELRQELMEKGFDPLPKEENAERPDADSSDYDYLTKMSVGSLDEEYLQHLLELKRRFEIKVGLLRKAAPQYLESEKEPALLGSTYRNAQSGRRAMLDLAAKDSQVSEASLRRKHKRTAAESLEASAMLTDDDDEEAPKLKDQSQEHIETECSQNQERTNQRKQRKKRRKESSAPKHCRRTLDFRGHDKSGDGFLVEEIKKIASGLDGIEISRCTNRDQSTHQLAKLNLRDASVSLCHEGLP</sequence>
<keyword evidence="2" id="KW-1185">Reference proteome</keyword>
<reference evidence="1" key="1">
    <citation type="submission" date="2021-05" db="EMBL/GenBank/DDBJ databases">
        <authorList>
            <person name="Scholz U."/>
            <person name="Mascher M."/>
            <person name="Fiebig A."/>
        </authorList>
    </citation>
    <scope>NUCLEOTIDE SEQUENCE [LARGE SCALE GENOMIC DNA]</scope>
</reference>